<evidence type="ECO:0000313" key="6">
    <source>
        <dbReference type="EMBL" id="MEE4545512.1"/>
    </source>
</evidence>
<dbReference type="InterPro" id="IPR006674">
    <property type="entry name" value="HD_domain"/>
</dbReference>
<dbReference type="CDD" id="cd00077">
    <property type="entry name" value="HDc"/>
    <property type="match status" value="1"/>
</dbReference>
<dbReference type="PANTHER" id="PTHR21262">
    <property type="entry name" value="GUANOSINE-3',5'-BIS DIPHOSPHATE 3'-PYROPHOSPHOHYDROLASE"/>
    <property type="match status" value="1"/>
</dbReference>
<dbReference type="Pfam" id="PF13291">
    <property type="entry name" value="ACT_4"/>
    <property type="match status" value="1"/>
</dbReference>
<dbReference type="SUPFAM" id="SSF109604">
    <property type="entry name" value="HD-domain/PDEase-like"/>
    <property type="match status" value="1"/>
</dbReference>
<dbReference type="PANTHER" id="PTHR21262:SF31">
    <property type="entry name" value="GTP PYROPHOSPHOKINASE"/>
    <property type="match status" value="1"/>
</dbReference>
<dbReference type="RefSeq" id="WP_330799188.1">
    <property type="nucleotide sequence ID" value="NZ_JAZEWV010000030.1"/>
</dbReference>
<dbReference type="PROSITE" id="PS51880">
    <property type="entry name" value="TGS"/>
    <property type="match status" value="1"/>
</dbReference>
<organism evidence="6 7">
    <name type="scientific">Actinacidiphila polyblastidii</name>
    <dbReference type="NCBI Taxonomy" id="3110430"/>
    <lineage>
        <taxon>Bacteria</taxon>
        <taxon>Bacillati</taxon>
        <taxon>Actinomycetota</taxon>
        <taxon>Actinomycetes</taxon>
        <taxon>Kitasatosporales</taxon>
        <taxon>Streptomycetaceae</taxon>
        <taxon>Actinacidiphila</taxon>
    </lineage>
</organism>
<dbReference type="InterPro" id="IPR045865">
    <property type="entry name" value="ACT-like_dom_sf"/>
</dbReference>
<dbReference type="SMART" id="SM00471">
    <property type="entry name" value="HDc"/>
    <property type="match status" value="1"/>
</dbReference>
<dbReference type="EMBL" id="JAZEWV010000030">
    <property type="protein sequence ID" value="MEE4545512.1"/>
    <property type="molecule type" value="Genomic_DNA"/>
</dbReference>
<dbReference type="PROSITE" id="PS51831">
    <property type="entry name" value="HD"/>
    <property type="match status" value="1"/>
</dbReference>
<dbReference type="Pfam" id="PF04607">
    <property type="entry name" value="RelA_SpoT"/>
    <property type="match status" value="1"/>
</dbReference>
<dbReference type="Gene3D" id="3.30.460.10">
    <property type="entry name" value="Beta Polymerase, domain 2"/>
    <property type="match status" value="1"/>
</dbReference>
<evidence type="ECO:0000256" key="2">
    <source>
        <dbReference type="SAM" id="MobiDB-lite"/>
    </source>
</evidence>
<dbReference type="SUPFAM" id="SSF81301">
    <property type="entry name" value="Nucleotidyltransferase"/>
    <property type="match status" value="1"/>
</dbReference>
<dbReference type="InterPro" id="IPR043519">
    <property type="entry name" value="NT_sf"/>
</dbReference>
<dbReference type="InterPro" id="IPR012676">
    <property type="entry name" value="TGS-like"/>
</dbReference>
<gene>
    <name evidence="6" type="ORF">V2S66_26540</name>
</gene>
<dbReference type="InterPro" id="IPR002912">
    <property type="entry name" value="ACT_dom"/>
</dbReference>
<dbReference type="Pfam" id="PF13328">
    <property type="entry name" value="HD_4"/>
    <property type="match status" value="1"/>
</dbReference>
<dbReference type="InterPro" id="IPR003607">
    <property type="entry name" value="HD/PDEase_dom"/>
</dbReference>
<dbReference type="InterPro" id="IPR007685">
    <property type="entry name" value="RelA_SpoT"/>
</dbReference>
<evidence type="ECO:0000256" key="1">
    <source>
        <dbReference type="ARBA" id="ARBA00007476"/>
    </source>
</evidence>
<dbReference type="CDD" id="cd04876">
    <property type="entry name" value="ACT_RelA-SpoT"/>
    <property type="match status" value="1"/>
</dbReference>
<comment type="similarity">
    <text evidence="1">Belongs to the RelA/SpoT family.</text>
</comment>
<feature type="region of interest" description="Disordered" evidence="2">
    <location>
        <begin position="561"/>
        <end position="599"/>
    </location>
</feature>
<dbReference type="Gene3D" id="1.10.3210.10">
    <property type="entry name" value="Hypothetical protein af1432"/>
    <property type="match status" value="1"/>
</dbReference>
<protein>
    <submittedName>
        <fullName evidence="6">HD domain-containing protein</fullName>
    </submittedName>
</protein>
<dbReference type="PROSITE" id="PS51671">
    <property type="entry name" value="ACT"/>
    <property type="match status" value="1"/>
</dbReference>
<dbReference type="SUPFAM" id="SSF55021">
    <property type="entry name" value="ACT-like"/>
    <property type="match status" value="1"/>
</dbReference>
<sequence length="750" mass="79748">MSADNAVDAAGTADDRRRGLRRIDLRRLSRVALLGGGSGSRLPGAIEHLIKVHHARHPLAGPTAIELLRRAYVLAETSHRGQMRKSGEPYITHPLAVTLILAELGAETTTLTASLLHDTVEDTEVTLDQVEREFGTEVGHLVDGVTKLEKVDYGAAAEPETFRKMLVAAGSDVRVMSIKLADRLHNMRTLGVMRPEKQARIAKVTRDVLIPLAERLGVQALKSELEDLVFAILHPEEYTNTRAMIEAHAAGPDPLAAVADDLRAVLREAGITAEVAIRPRHAVSVHRLMLKRGGVEPGGSDFGRLLVLVAEDADCYAVLGELHTCFIPVIAEFKDFIAAPKFNLYQSLHTAVADAQGRVAEVLVRTRRMHKVAEAGVIALGDPHAAGEVSQAAERSAAAEGERLDPTQPGWLARLLEWQRAAPDADTFWTALRDDLAQDREITVFTTQGADAHGTFRLPAGASCIDAAYGVHGEAAHACVGVRVNGRLAPLGTRLRDGDTLHLLMDDTATSGPDSDWLEHAATPAARIAITRWLAQHPTSPADDPDVALRLEDPQLAALAEGAAAHTAHQDSGSEQGSGADRDSGGAGGGEPGADPVALTDLPGAAVRLARCCTPVPPDGVTGFVIRGGTVAVHRTECPTAAHMTATGRAPVPVRWRDGTAAGGYRATVLAEALSRPRLLADLTEAIAAQGIGIVSAAVEPPQEHRVRHTYTVELPDRKALSALMRAMRAVPGVYDVYRAQPVGSGATRD</sequence>
<feature type="domain" description="TGS" evidence="5">
    <location>
        <begin position="440"/>
        <end position="505"/>
    </location>
</feature>
<dbReference type="SMART" id="SM00954">
    <property type="entry name" value="RelA_SpoT"/>
    <property type="match status" value="1"/>
</dbReference>
<evidence type="ECO:0000313" key="7">
    <source>
        <dbReference type="Proteomes" id="UP001344658"/>
    </source>
</evidence>
<name>A0ABU7PKC0_9ACTN</name>
<dbReference type="Proteomes" id="UP001344658">
    <property type="component" value="Unassembled WGS sequence"/>
</dbReference>
<reference evidence="6 7" key="1">
    <citation type="submission" date="2023-12" db="EMBL/GenBank/DDBJ databases">
        <title>Streptomyces sp. V4-01.</title>
        <authorList>
            <person name="Somphong A."/>
            <person name="Phongsopitanun W."/>
        </authorList>
    </citation>
    <scope>NUCLEOTIDE SEQUENCE [LARGE SCALE GENOMIC DNA]</scope>
    <source>
        <strain evidence="6 7">V4-01</strain>
    </source>
</reference>
<dbReference type="CDD" id="cd05399">
    <property type="entry name" value="NT_Rel-Spo_like"/>
    <property type="match status" value="1"/>
</dbReference>
<feature type="domain" description="HD" evidence="4">
    <location>
        <begin position="90"/>
        <end position="187"/>
    </location>
</feature>
<dbReference type="Pfam" id="PF02824">
    <property type="entry name" value="TGS"/>
    <property type="match status" value="1"/>
</dbReference>
<evidence type="ECO:0000259" key="5">
    <source>
        <dbReference type="PROSITE" id="PS51880"/>
    </source>
</evidence>
<accession>A0ABU7PKC0</accession>
<evidence type="ECO:0000259" key="4">
    <source>
        <dbReference type="PROSITE" id="PS51831"/>
    </source>
</evidence>
<evidence type="ECO:0000259" key="3">
    <source>
        <dbReference type="PROSITE" id="PS51671"/>
    </source>
</evidence>
<dbReference type="InterPro" id="IPR012675">
    <property type="entry name" value="Beta-grasp_dom_sf"/>
</dbReference>
<dbReference type="SUPFAM" id="SSF81271">
    <property type="entry name" value="TGS-like"/>
    <property type="match status" value="1"/>
</dbReference>
<comment type="caution">
    <text evidence="6">The sequence shown here is derived from an EMBL/GenBank/DDBJ whole genome shotgun (WGS) entry which is preliminary data.</text>
</comment>
<dbReference type="Gene3D" id="3.30.70.260">
    <property type="match status" value="1"/>
</dbReference>
<dbReference type="InterPro" id="IPR004095">
    <property type="entry name" value="TGS"/>
</dbReference>
<keyword evidence="7" id="KW-1185">Reference proteome</keyword>
<dbReference type="Gene3D" id="3.10.20.30">
    <property type="match status" value="1"/>
</dbReference>
<proteinExistence type="inferred from homology"/>
<feature type="domain" description="ACT" evidence="3">
    <location>
        <begin position="668"/>
        <end position="742"/>
    </location>
</feature>